<organism evidence="1 2">
    <name type="scientific">Ceratodon purpureus</name>
    <name type="common">Fire moss</name>
    <name type="synonym">Dicranum purpureum</name>
    <dbReference type="NCBI Taxonomy" id="3225"/>
    <lineage>
        <taxon>Eukaryota</taxon>
        <taxon>Viridiplantae</taxon>
        <taxon>Streptophyta</taxon>
        <taxon>Embryophyta</taxon>
        <taxon>Bryophyta</taxon>
        <taxon>Bryophytina</taxon>
        <taxon>Bryopsida</taxon>
        <taxon>Dicranidae</taxon>
        <taxon>Pseudoditrichales</taxon>
        <taxon>Ditrichaceae</taxon>
        <taxon>Ceratodon</taxon>
    </lineage>
</organism>
<dbReference type="EMBL" id="CM026427">
    <property type="protein sequence ID" value="KAG0571071.1"/>
    <property type="molecule type" value="Genomic_DNA"/>
</dbReference>
<reference evidence="1 2" key="1">
    <citation type="submission" date="2020-06" db="EMBL/GenBank/DDBJ databases">
        <title>WGS assembly of Ceratodon purpureus strain R40.</title>
        <authorList>
            <person name="Carey S.B."/>
            <person name="Jenkins J."/>
            <person name="Shu S."/>
            <person name="Lovell J.T."/>
            <person name="Sreedasyam A."/>
            <person name="Maumus F."/>
            <person name="Tiley G.P."/>
            <person name="Fernandez-Pozo N."/>
            <person name="Barry K."/>
            <person name="Chen C."/>
            <person name="Wang M."/>
            <person name="Lipzen A."/>
            <person name="Daum C."/>
            <person name="Saski C.A."/>
            <person name="Payton A.C."/>
            <person name="Mcbreen J.C."/>
            <person name="Conrad R.E."/>
            <person name="Kollar L.M."/>
            <person name="Olsson S."/>
            <person name="Huttunen S."/>
            <person name="Landis J.B."/>
            <person name="Wickett N.J."/>
            <person name="Johnson M.G."/>
            <person name="Rensing S.A."/>
            <person name="Grimwood J."/>
            <person name="Schmutz J."/>
            <person name="Mcdaniel S.F."/>
        </authorList>
    </citation>
    <scope>NUCLEOTIDE SEQUENCE [LARGE SCALE GENOMIC DNA]</scope>
    <source>
        <strain evidence="1 2">R40</strain>
    </source>
</reference>
<protein>
    <submittedName>
        <fullName evidence="1">Uncharacterized protein</fullName>
    </submittedName>
</protein>
<keyword evidence="2" id="KW-1185">Reference proteome</keyword>
<dbReference type="AlphaFoldDB" id="A0A8T0HJU1"/>
<sequence length="138" mass="15385">MWSAVSVTECSFVDGIRRGLQHNDSGDGFFFSFVLLCFVLKTSKELVVQITRWSKGWSMWECETMKSMGEMAYAIAVKCGVRGEASLQVSDDKAGVAGNPFLRITPFLGGHRLQSTLNVSRSKQQRLTPELLRAQCTQ</sequence>
<comment type="caution">
    <text evidence="1">The sequence shown here is derived from an EMBL/GenBank/DDBJ whole genome shotgun (WGS) entry which is preliminary data.</text>
</comment>
<evidence type="ECO:0000313" key="1">
    <source>
        <dbReference type="EMBL" id="KAG0571071.1"/>
    </source>
</evidence>
<proteinExistence type="predicted"/>
<name>A0A8T0HJU1_CERPU</name>
<dbReference type="Proteomes" id="UP000822688">
    <property type="component" value="Chromosome 6"/>
</dbReference>
<gene>
    <name evidence="1" type="ORF">KC19_6G209200</name>
</gene>
<evidence type="ECO:0000313" key="2">
    <source>
        <dbReference type="Proteomes" id="UP000822688"/>
    </source>
</evidence>
<accession>A0A8T0HJU1</accession>